<comment type="caution">
    <text evidence="8">Lacks conserved residue(s) required for the propagation of feature annotation.</text>
</comment>
<dbReference type="CDD" id="cd06571">
    <property type="entry name" value="Bac_DnaA_C"/>
    <property type="match status" value="1"/>
</dbReference>
<dbReference type="Gene3D" id="1.10.1750.10">
    <property type="match status" value="1"/>
</dbReference>
<organism evidence="13 14">
    <name type="scientific">Tectimicrobiota bacterium</name>
    <dbReference type="NCBI Taxonomy" id="2528274"/>
    <lineage>
        <taxon>Bacteria</taxon>
        <taxon>Pseudomonadati</taxon>
        <taxon>Nitrospinota/Tectimicrobiota group</taxon>
        <taxon>Candidatus Tectimicrobiota</taxon>
    </lineage>
</organism>
<dbReference type="GO" id="GO:0008289">
    <property type="term" value="F:lipid binding"/>
    <property type="evidence" value="ECO:0007669"/>
    <property type="project" value="UniProtKB-KW"/>
</dbReference>
<feature type="region of interest" description="Domain IV, binds dsDNA" evidence="8">
    <location>
        <begin position="216"/>
        <end position="335"/>
    </location>
</feature>
<evidence type="ECO:0000256" key="2">
    <source>
        <dbReference type="ARBA" id="ARBA00022490"/>
    </source>
</evidence>
<evidence type="ECO:0000313" key="14">
    <source>
        <dbReference type="Proteomes" id="UP000712673"/>
    </source>
</evidence>
<feature type="binding site" evidence="8">
    <location>
        <position position="45"/>
    </location>
    <ligand>
        <name>ATP</name>
        <dbReference type="ChEBI" id="CHEBI:30616"/>
    </ligand>
</feature>
<accession>A0A937W519</accession>
<dbReference type="AlphaFoldDB" id="A0A937W519"/>
<dbReference type="InterPro" id="IPR020591">
    <property type="entry name" value="Chromosome_initiator_DnaA-like"/>
</dbReference>
<dbReference type="GO" id="GO:0005524">
    <property type="term" value="F:ATP binding"/>
    <property type="evidence" value="ECO:0007669"/>
    <property type="project" value="UniProtKB-UniRule"/>
</dbReference>
<dbReference type="SUPFAM" id="SSF48295">
    <property type="entry name" value="TrpR-like"/>
    <property type="match status" value="1"/>
</dbReference>
<dbReference type="SMART" id="SM00760">
    <property type="entry name" value="Bac_DnaA_C"/>
    <property type="match status" value="1"/>
</dbReference>
<dbReference type="PROSITE" id="PS01008">
    <property type="entry name" value="DNAA"/>
    <property type="match status" value="1"/>
</dbReference>
<evidence type="ECO:0000256" key="8">
    <source>
        <dbReference type="HAMAP-Rule" id="MF_00377"/>
    </source>
</evidence>
<dbReference type="InterPro" id="IPR027417">
    <property type="entry name" value="P-loop_NTPase"/>
</dbReference>
<dbReference type="GO" id="GO:0006270">
    <property type="term" value="P:DNA replication initiation"/>
    <property type="evidence" value="ECO:0007669"/>
    <property type="project" value="UniProtKB-UniRule"/>
</dbReference>
<sequence>MDYTFSNFVVGSSNQFAHAAALAVANLPASAYNPLLLYGGTGVGKTHLLHAIVQHLQQRHPTWQVRYIPAEHFMRELVQALHQERMQAFQERYREAHVLLVDDIQFMAGRERTQDIFLQTFNHLYDVNKQIVLASDKLPQDIVPLAARLRSRLVAGLVAELPPPDLETRLAILRTKAAMYGIPTLSSDVARLIATHYQASVHALEHALTRIATYASLHAQPIDLALAETVLQQARAEQAQAITAPRIQQTVASHFGIKISELKSKRRQHTVVFPRQVAMFLCRELTEASLPEIGRVFGGRDHTTVLHACSKIARMEETDESVARVLWQLRRTLQH</sequence>
<dbReference type="InterPro" id="IPR018312">
    <property type="entry name" value="Chromosome_initiator_DnaA_CS"/>
</dbReference>
<dbReference type="GO" id="GO:0003688">
    <property type="term" value="F:DNA replication origin binding"/>
    <property type="evidence" value="ECO:0007669"/>
    <property type="project" value="UniProtKB-UniRule"/>
</dbReference>
<keyword evidence="7 8" id="KW-0238">DNA-binding</keyword>
<dbReference type="EMBL" id="VGLS01000708">
    <property type="protein sequence ID" value="MBM3225860.1"/>
    <property type="molecule type" value="Genomic_DNA"/>
</dbReference>
<comment type="subunit">
    <text evidence="8">Oligomerizes as a right-handed, spiral filament on DNA at oriC.</text>
</comment>
<evidence type="ECO:0000256" key="4">
    <source>
        <dbReference type="ARBA" id="ARBA00022741"/>
    </source>
</evidence>
<dbReference type="HAMAP" id="MF_00377">
    <property type="entry name" value="DnaA_bact"/>
    <property type="match status" value="1"/>
</dbReference>
<dbReference type="SMART" id="SM00382">
    <property type="entry name" value="AAA"/>
    <property type="match status" value="1"/>
</dbReference>
<comment type="subcellular location">
    <subcellularLocation>
        <location evidence="8">Cytoplasm</location>
    </subcellularLocation>
</comment>
<evidence type="ECO:0000256" key="10">
    <source>
        <dbReference type="RuleBase" id="RU004227"/>
    </source>
</evidence>
<feature type="binding site" evidence="8">
    <location>
        <position position="46"/>
    </location>
    <ligand>
        <name>ATP</name>
        <dbReference type="ChEBI" id="CHEBI:30616"/>
    </ligand>
</feature>
<feature type="region of interest" description="Domain I, interacts with DnaA modulators" evidence="8">
    <location>
        <begin position="1"/>
        <end position="4"/>
    </location>
</feature>
<evidence type="ECO:0000256" key="3">
    <source>
        <dbReference type="ARBA" id="ARBA00022705"/>
    </source>
</evidence>
<keyword evidence="3 8" id="KW-0235">DNA replication</keyword>
<comment type="similarity">
    <text evidence="1 8 10">Belongs to the DnaA family.</text>
</comment>
<comment type="domain">
    <text evidence="8">Domain I is involved in oligomerization and binding regulators, domain II is flexibile and of varying length in different bacteria, domain III forms the AAA+ region, while domain IV binds dsDNA.</text>
</comment>
<dbReference type="InterPro" id="IPR013317">
    <property type="entry name" value="DnaA_dom"/>
</dbReference>
<evidence type="ECO:0000259" key="12">
    <source>
        <dbReference type="SMART" id="SM00760"/>
    </source>
</evidence>
<evidence type="ECO:0000256" key="9">
    <source>
        <dbReference type="NCBIfam" id="TIGR00362"/>
    </source>
</evidence>
<dbReference type="GO" id="GO:0005886">
    <property type="term" value="C:plasma membrane"/>
    <property type="evidence" value="ECO:0007669"/>
    <property type="project" value="TreeGrafter"/>
</dbReference>
<evidence type="ECO:0000256" key="6">
    <source>
        <dbReference type="ARBA" id="ARBA00023121"/>
    </source>
</evidence>
<keyword evidence="2 8" id="KW-0963">Cytoplasm</keyword>
<dbReference type="GO" id="GO:0006275">
    <property type="term" value="P:regulation of DNA replication"/>
    <property type="evidence" value="ECO:0007669"/>
    <property type="project" value="UniProtKB-UniRule"/>
</dbReference>
<dbReference type="PANTHER" id="PTHR30050:SF2">
    <property type="entry name" value="CHROMOSOMAL REPLICATION INITIATOR PROTEIN DNAA"/>
    <property type="match status" value="1"/>
</dbReference>
<dbReference type="PANTHER" id="PTHR30050">
    <property type="entry name" value="CHROMOSOMAL REPLICATION INITIATOR PROTEIN DNAA"/>
    <property type="match status" value="1"/>
</dbReference>
<dbReference type="InterPro" id="IPR001957">
    <property type="entry name" value="Chromosome_initiator_DnaA"/>
</dbReference>
<name>A0A937W519_UNCTE</name>
<proteinExistence type="inferred from homology"/>
<gene>
    <name evidence="8 13" type="primary">dnaA</name>
    <name evidence="13" type="ORF">FJZ47_18970</name>
</gene>
<feature type="domain" description="Chromosomal replication initiator DnaA C-terminal" evidence="12">
    <location>
        <begin position="243"/>
        <end position="312"/>
    </location>
</feature>
<dbReference type="Proteomes" id="UP000712673">
    <property type="component" value="Unassembled WGS sequence"/>
</dbReference>
<evidence type="ECO:0000259" key="11">
    <source>
        <dbReference type="SMART" id="SM00382"/>
    </source>
</evidence>
<comment type="caution">
    <text evidence="13">The sequence shown here is derived from an EMBL/GenBank/DDBJ whole genome shotgun (WGS) entry which is preliminary data.</text>
</comment>
<reference evidence="13" key="1">
    <citation type="submission" date="2019-03" db="EMBL/GenBank/DDBJ databases">
        <title>Lake Tanganyika Metagenome-Assembled Genomes (MAGs).</title>
        <authorList>
            <person name="Tran P."/>
        </authorList>
    </citation>
    <scope>NUCLEOTIDE SEQUENCE</scope>
    <source>
        <strain evidence="13">K_DeepCast_65m_m2_066</strain>
    </source>
</reference>
<dbReference type="SUPFAM" id="SSF52540">
    <property type="entry name" value="P-loop containing nucleoside triphosphate hydrolases"/>
    <property type="match status" value="1"/>
</dbReference>
<comment type="function">
    <text evidence="8">Plays an essential role in the initiation and regulation of chromosomal replication. ATP-DnaA binds to the origin of replication (oriC) to initiate formation of the DNA replication initiation complex once per cell cycle. Binds the DnaA box (a 9 base pair repeat at the origin) and separates the double-stranded (ds)DNA. Forms a right-handed helical filament on oriC DNA; dsDNA binds to the exterior of the filament while single-stranded (ss)DNA is stabiized in the filament's interior. The ATP-DnaA-oriC complex binds and stabilizes one strand of the AT-rich DNA unwinding element (DUE), permitting loading of DNA polymerase. After initiation quickly degrades to an ADP-DnaA complex that is not apt for DNA replication. Binds acidic phospholipids.</text>
</comment>
<dbReference type="Pfam" id="PF08299">
    <property type="entry name" value="Bac_DnaA_C"/>
    <property type="match status" value="1"/>
</dbReference>
<dbReference type="InterPro" id="IPR010921">
    <property type="entry name" value="Trp_repressor/repl_initiator"/>
</dbReference>
<evidence type="ECO:0000313" key="13">
    <source>
        <dbReference type="EMBL" id="MBM3225860.1"/>
    </source>
</evidence>
<dbReference type="InterPro" id="IPR003593">
    <property type="entry name" value="AAA+_ATPase"/>
</dbReference>
<dbReference type="PRINTS" id="PR00051">
    <property type="entry name" value="DNAA"/>
</dbReference>
<dbReference type="Gene3D" id="1.10.8.60">
    <property type="match status" value="1"/>
</dbReference>
<feature type="binding site" evidence="8">
    <location>
        <position position="42"/>
    </location>
    <ligand>
        <name>ATP</name>
        <dbReference type="ChEBI" id="CHEBI:30616"/>
    </ligand>
</feature>
<evidence type="ECO:0000256" key="1">
    <source>
        <dbReference type="ARBA" id="ARBA00006583"/>
    </source>
</evidence>
<evidence type="ECO:0000256" key="7">
    <source>
        <dbReference type="ARBA" id="ARBA00023125"/>
    </source>
</evidence>
<feature type="domain" description="AAA+ ATPase" evidence="11">
    <location>
        <begin position="31"/>
        <end position="161"/>
    </location>
</feature>
<keyword evidence="6 8" id="KW-0446">Lipid-binding</keyword>
<dbReference type="InterPro" id="IPR013159">
    <property type="entry name" value="DnaA_C"/>
</dbReference>
<dbReference type="Gene3D" id="3.40.50.300">
    <property type="entry name" value="P-loop containing nucleotide triphosphate hydrolases"/>
    <property type="match status" value="1"/>
</dbReference>
<dbReference type="CDD" id="cd00009">
    <property type="entry name" value="AAA"/>
    <property type="match status" value="1"/>
</dbReference>
<feature type="binding site" evidence="8">
    <location>
        <position position="44"/>
    </location>
    <ligand>
        <name>ATP</name>
        <dbReference type="ChEBI" id="CHEBI:30616"/>
    </ligand>
</feature>
<keyword evidence="5 8" id="KW-0067">ATP-binding</keyword>
<dbReference type="Pfam" id="PF00308">
    <property type="entry name" value="Bac_DnaA"/>
    <property type="match status" value="1"/>
</dbReference>
<evidence type="ECO:0000256" key="5">
    <source>
        <dbReference type="ARBA" id="ARBA00022840"/>
    </source>
</evidence>
<keyword evidence="4 8" id="KW-0547">Nucleotide-binding</keyword>
<dbReference type="NCBIfam" id="TIGR00362">
    <property type="entry name" value="DnaA"/>
    <property type="match status" value="1"/>
</dbReference>
<protein>
    <recommendedName>
        <fullName evidence="8 9">Chromosomal replication initiator protein DnaA</fullName>
    </recommendedName>
</protein>
<dbReference type="GO" id="GO:0005737">
    <property type="term" value="C:cytoplasm"/>
    <property type="evidence" value="ECO:0007669"/>
    <property type="project" value="UniProtKB-SubCell"/>
</dbReference>